<evidence type="ECO:0000313" key="1">
    <source>
        <dbReference type="EMBL" id="SCY56224.1"/>
    </source>
</evidence>
<accession>A0A1G5GXK6</accession>
<evidence type="ECO:0008006" key="3">
    <source>
        <dbReference type="Google" id="ProtNLM"/>
    </source>
</evidence>
<sequence length="491" mass="56232">MKPVLLESTDYHDLRSTWFRASHEPGLFVVEGRSDIVQQELRKLSMHWQDQAIRLVLDDAYHTLPFIYQLNPVHPIDDLVACKNALLRFHRAGWAPGPRKWILVEVVSGLHPADLGAIHHLLYRQKLKDVSVLLFFHQYPVSVNLPQHVSRLAISLVRDTPEHTRRLLNEQLRMAGRHGEAEGKQQRKALALYNRLAWILLCKSDNHLRYRACFRFFSQNAIFQQLSASQQAILWFELGQLLTKNGDDYDEARECYAHARAVLEHEELDEVYRIGKEAALDNGEALIEMQEGQISRAIELEKRAGMRIRELPPGPDRHVFQIQTALNIAGLQIRAGLLMDAETTLIAGEKLCTGVYSGWLGHILQLKMSVYQQLGEQELEYKMLIQVLRMKTGSIPSKLLQRSIEMAGVLIQQGEEEHAAEVYRLLIAGLPATNLKQIRLIRQALSSLGTESPAATATQHQLTLKLELQLDTWEQFKYWHEGRESGWTIHS</sequence>
<organism evidence="1 2">
    <name type="scientific">Paenibacillus polysaccharolyticus</name>
    <dbReference type="NCBI Taxonomy" id="582692"/>
    <lineage>
        <taxon>Bacteria</taxon>
        <taxon>Bacillati</taxon>
        <taxon>Bacillota</taxon>
        <taxon>Bacilli</taxon>
        <taxon>Bacillales</taxon>
        <taxon>Paenibacillaceae</taxon>
        <taxon>Paenibacillus</taxon>
    </lineage>
</organism>
<evidence type="ECO:0000313" key="2">
    <source>
        <dbReference type="Proteomes" id="UP000198538"/>
    </source>
</evidence>
<dbReference type="RefSeq" id="WP_090918670.1">
    <property type="nucleotide sequence ID" value="NZ_FMVM01000006.1"/>
</dbReference>
<gene>
    <name evidence="1" type="ORF">SAMN05720606_10699</name>
</gene>
<dbReference type="Proteomes" id="UP000198538">
    <property type="component" value="Unassembled WGS sequence"/>
</dbReference>
<dbReference type="EMBL" id="FMVM01000006">
    <property type="protein sequence ID" value="SCY56224.1"/>
    <property type="molecule type" value="Genomic_DNA"/>
</dbReference>
<dbReference type="AlphaFoldDB" id="A0A1G5GXK6"/>
<protein>
    <recommendedName>
        <fullName evidence="3">Tetratricopeptide repeat-containing protein</fullName>
    </recommendedName>
</protein>
<keyword evidence="2" id="KW-1185">Reference proteome</keyword>
<dbReference type="STRING" id="582692.SAMN05720606_10699"/>
<proteinExistence type="predicted"/>
<reference evidence="2" key="1">
    <citation type="submission" date="2016-10" db="EMBL/GenBank/DDBJ databases">
        <authorList>
            <person name="Varghese N."/>
            <person name="Submissions S."/>
        </authorList>
    </citation>
    <scope>NUCLEOTIDE SEQUENCE [LARGE SCALE GENOMIC DNA]</scope>
    <source>
        <strain evidence="2">BL9</strain>
    </source>
</reference>
<name>A0A1G5GXK6_9BACL</name>